<dbReference type="InterPro" id="IPR051681">
    <property type="entry name" value="Ser/Thr_Kinases-Pseudokinases"/>
</dbReference>
<accession>A0A9K3PSL2</accession>
<evidence type="ECO:0000259" key="2">
    <source>
        <dbReference type="PROSITE" id="PS50011"/>
    </source>
</evidence>
<dbReference type="PROSITE" id="PS50011">
    <property type="entry name" value="PROTEIN_KINASE_DOM"/>
    <property type="match status" value="1"/>
</dbReference>
<gene>
    <name evidence="3" type="ORF">IV203_014423</name>
</gene>
<dbReference type="Proteomes" id="UP000693970">
    <property type="component" value="Unassembled WGS sequence"/>
</dbReference>
<name>A0A9K3PSL2_9STRA</name>
<dbReference type="OrthoDB" id="45972at2759"/>
<organism evidence="3 4">
    <name type="scientific">Nitzschia inconspicua</name>
    <dbReference type="NCBI Taxonomy" id="303405"/>
    <lineage>
        <taxon>Eukaryota</taxon>
        <taxon>Sar</taxon>
        <taxon>Stramenopiles</taxon>
        <taxon>Ochrophyta</taxon>
        <taxon>Bacillariophyta</taxon>
        <taxon>Bacillariophyceae</taxon>
        <taxon>Bacillariophycidae</taxon>
        <taxon>Bacillariales</taxon>
        <taxon>Bacillariaceae</taxon>
        <taxon>Nitzschia</taxon>
    </lineage>
</organism>
<sequence>MKTVYWNTLLYSAIALLYLRSVKWTLLLSFPSTFLGDHDDIGRQVNIKTSTDLKSLHGRVIYLTEDLKVVPKSRRPPFIVTISSENFQDDSQSMPPYNFSHSHKVSDDDDDDDNGDDKCVRIGNSSKTIRSSCNVVHEVFSSPRQLYFTDWGTVSVVMEVEMDSNIDEENNNVTSIAMKGSLFHLGITEDELEGRKMDAIVQEQLTSSPFVMDIYGLCGTSILAPLATDGSLYDYVFSVRNGGAELSPHQKLKVAIHMAEGLAAVHDSVRQKPHSFVHNDLDVSQFIFFNGIFKINDFNHGKFLLHRRESRTLCFRPSHMAPAAFRAPEDLQYMFTHNYRRFAPNGTSTTFKPFSLAKAEIYTLGMAHYHMLTNRWMWEGQPGRKNSMGRLMAGERPTIPQQYSDDVYTSAIVKVIQQCWNHNPNERPTARQVAETLKAHFVQTEMRRNVTTSALLPDQLRITMPALVSDGIDDFDDYL</sequence>
<dbReference type="AlphaFoldDB" id="A0A9K3PSL2"/>
<feature type="region of interest" description="Disordered" evidence="1">
    <location>
        <begin position="98"/>
        <end position="117"/>
    </location>
</feature>
<keyword evidence="3" id="KW-0808">Transferase</keyword>
<proteinExistence type="predicted"/>
<dbReference type="Pfam" id="PF07714">
    <property type="entry name" value="PK_Tyr_Ser-Thr"/>
    <property type="match status" value="1"/>
</dbReference>
<reference evidence="3" key="2">
    <citation type="submission" date="2021-04" db="EMBL/GenBank/DDBJ databases">
        <authorList>
            <person name="Podell S."/>
        </authorList>
    </citation>
    <scope>NUCLEOTIDE SEQUENCE</scope>
    <source>
        <strain evidence="3">Hildebrandi</strain>
    </source>
</reference>
<dbReference type="InterPro" id="IPR000719">
    <property type="entry name" value="Prot_kinase_dom"/>
</dbReference>
<evidence type="ECO:0000313" key="3">
    <source>
        <dbReference type="EMBL" id="KAG7357836.1"/>
    </source>
</evidence>
<keyword evidence="4" id="KW-1185">Reference proteome</keyword>
<feature type="domain" description="Protein kinase" evidence="2">
    <location>
        <begin position="140"/>
        <end position="442"/>
    </location>
</feature>
<dbReference type="GO" id="GO:0004674">
    <property type="term" value="F:protein serine/threonine kinase activity"/>
    <property type="evidence" value="ECO:0007669"/>
    <property type="project" value="TreeGrafter"/>
</dbReference>
<evidence type="ECO:0000313" key="4">
    <source>
        <dbReference type="Proteomes" id="UP000693970"/>
    </source>
</evidence>
<dbReference type="EMBL" id="JAGRRH010000014">
    <property type="protein sequence ID" value="KAG7357836.1"/>
    <property type="molecule type" value="Genomic_DNA"/>
</dbReference>
<dbReference type="InterPro" id="IPR001245">
    <property type="entry name" value="Ser-Thr/Tyr_kinase_cat_dom"/>
</dbReference>
<dbReference type="PANTHER" id="PTHR44329">
    <property type="entry name" value="SERINE/THREONINE-PROTEIN KINASE TNNI3K-RELATED"/>
    <property type="match status" value="1"/>
</dbReference>
<evidence type="ECO:0000256" key="1">
    <source>
        <dbReference type="SAM" id="MobiDB-lite"/>
    </source>
</evidence>
<comment type="caution">
    <text evidence="3">The sequence shown here is derived from an EMBL/GenBank/DDBJ whole genome shotgun (WGS) entry which is preliminary data.</text>
</comment>
<dbReference type="GO" id="GO:0005524">
    <property type="term" value="F:ATP binding"/>
    <property type="evidence" value="ECO:0007669"/>
    <property type="project" value="InterPro"/>
</dbReference>
<keyword evidence="3" id="KW-0418">Kinase</keyword>
<protein>
    <submittedName>
        <fullName evidence="3">Protein tyrosine kinase</fullName>
    </submittedName>
</protein>
<reference evidence="3" key="1">
    <citation type="journal article" date="2021" name="Sci. Rep.">
        <title>Diploid genomic architecture of Nitzschia inconspicua, an elite biomass production diatom.</title>
        <authorList>
            <person name="Oliver A."/>
            <person name="Podell S."/>
            <person name="Pinowska A."/>
            <person name="Traller J.C."/>
            <person name="Smith S.R."/>
            <person name="McClure R."/>
            <person name="Beliaev A."/>
            <person name="Bohutskyi P."/>
            <person name="Hill E.A."/>
            <person name="Rabines A."/>
            <person name="Zheng H."/>
            <person name="Allen L.Z."/>
            <person name="Kuo A."/>
            <person name="Grigoriev I.V."/>
            <person name="Allen A.E."/>
            <person name="Hazlebeck D."/>
            <person name="Allen E.E."/>
        </authorList>
    </citation>
    <scope>NUCLEOTIDE SEQUENCE</scope>
    <source>
        <strain evidence="3">Hildebrandi</strain>
    </source>
</reference>
<dbReference type="PANTHER" id="PTHR44329:SF214">
    <property type="entry name" value="PROTEIN KINASE DOMAIN-CONTAINING PROTEIN"/>
    <property type="match status" value="1"/>
</dbReference>